<organism evidence="2 3">
    <name type="scientific">Thiohalorhabdus methylotrophus</name>
    <dbReference type="NCBI Taxonomy" id="3242694"/>
    <lineage>
        <taxon>Bacteria</taxon>
        <taxon>Pseudomonadati</taxon>
        <taxon>Pseudomonadota</taxon>
        <taxon>Gammaproteobacteria</taxon>
        <taxon>Thiohalorhabdales</taxon>
        <taxon>Thiohalorhabdaceae</taxon>
        <taxon>Thiohalorhabdus</taxon>
    </lineage>
</organism>
<name>A0ABV4TRD0_9GAMM</name>
<dbReference type="Proteomes" id="UP001575181">
    <property type="component" value="Unassembled WGS sequence"/>
</dbReference>
<dbReference type="EMBL" id="JBGUAW010000001">
    <property type="protein sequence ID" value="MFA9459562.1"/>
    <property type="molecule type" value="Genomic_DNA"/>
</dbReference>
<dbReference type="Pfam" id="PF07238">
    <property type="entry name" value="PilZ"/>
    <property type="match status" value="1"/>
</dbReference>
<proteinExistence type="predicted"/>
<accession>A0ABV4TRD0</accession>
<reference evidence="2 3" key="1">
    <citation type="submission" date="2024-08" db="EMBL/GenBank/DDBJ databases">
        <title>Whole-genome sequencing of halo(alkali)philic microorganisms from hypersaline lakes.</title>
        <authorList>
            <person name="Sorokin D.Y."/>
            <person name="Merkel A.Y."/>
            <person name="Messina E."/>
            <person name="Yakimov M."/>
        </authorList>
    </citation>
    <scope>NUCLEOTIDE SEQUENCE [LARGE SCALE GENOMIC DNA]</scope>
    <source>
        <strain evidence="2 3">Cl-TMA</strain>
    </source>
</reference>
<evidence type="ECO:0000259" key="1">
    <source>
        <dbReference type="Pfam" id="PF07238"/>
    </source>
</evidence>
<protein>
    <submittedName>
        <fullName evidence="2">PilZ domain-containing protein</fullName>
    </submittedName>
</protein>
<dbReference type="RefSeq" id="WP_373654345.1">
    <property type="nucleotide sequence ID" value="NZ_JBGUAW010000001.1"/>
</dbReference>
<gene>
    <name evidence="2" type="ORF">ACERLL_01810</name>
</gene>
<evidence type="ECO:0000313" key="2">
    <source>
        <dbReference type="EMBL" id="MFA9459562.1"/>
    </source>
</evidence>
<evidence type="ECO:0000313" key="3">
    <source>
        <dbReference type="Proteomes" id="UP001575181"/>
    </source>
</evidence>
<dbReference type="InterPro" id="IPR009875">
    <property type="entry name" value="PilZ_domain"/>
</dbReference>
<comment type="caution">
    <text evidence="2">The sequence shown here is derived from an EMBL/GenBank/DDBJ whole genome shotgun (WGS) entry which is preliminary data.</text>
</comment>
<keyword evidence="3" id="KW-1185">Reference proteome</keyword>
<feature type="domain" description="PilZ" evidence="1">
    <location>
        <begin position="121"/>
        <end position="196"/>
    </location>
</feature>
<sequence length="201" mass="21972">MQEQIQDFKDLLARIDGLVNAAWAARVDPLLARQLAAVRQRLVRIQAHLTGEANPAFPAPEPSHQSVQDSEDLVTRFSALVDASKGSGLSSTLTHYLHNARLRLTFFLRGAEHRLASRQLPEPGRSVQLEWPDGAAEGTLLDTSAFGIGIETDTPLEPDGVIRVTVADPDGASRTYECVVVHCRPLDSGYHLGLEIFTTKL</sequence>